<dbReference type="PANTHER" id="PTHR37610:SF97">
    <property type="entry name" value="RETROTRANSPOSON GAG DOMAIN-CONTAINING PROTEIN"/>
    <property type="match status" value="1"/>
</dbReference>
<dbReference type="InterPro" id="IPR029472">
    <property type="entry name" value="Copia-like_N"/>
</dbReference>
<dbReference type="Gramene" id="evm.model.04.786">
    <property type="protein sequence ID" value="cds.evm.model.04.786"/>
    <property type="gene ID" value="evm.TU.04.786"/>
</dbReference>
<dbReference type="EnsemblPlants" id="evm.model.04.786">
    <property type="protein sequence ID" value="cds.evm.model.04.786"/>
    <property type="gene ID" value="evm.TU.04.786"/>
</dbReference>
<feature type="compositionally biased region" description="Polar residues" evidence="1">
    <location>
        <begin position="7"/>
        <end position="26"/>
    </location>
</feature>
<sequence>MARGGAQTRSSSENSNRFSALDNNARSYSDEVRNPYYLSNSDHPGASLVPKILNGCENYSSWQRAMPVALVVRNKLKFVNGKLPPPDEDDEDFVLWNRCNSIVISWILHVISNEITESVMYMDDAT</sequence>
<feature type="region of interest" description="Disordered" evidence="1">
    <location>
        <begin position="1"/>
        <end position="26"/>
    </location>
</feature>
<dbReference type="Proteomes" id="UP000596661">
    <property type="component" value="Chromosome 4"/>
</dbReference>
<evidence type="ECO:0000259" key="2">
    <source>
        <dbReference type="Pfam" id="PF14244"/>
    </source>
</evidence>
<protein>
    <recommendedName>
        <fullName evidence="2">Retrotransposon Copia-like N-terminal domain-containing protein</fullName>
    </recommendedName>
</protein>
<evidence type="ECO:0000313" key="3">
    <source>
        <dbReference type="EnsemblPlants" id="cds.evm.model.04.786"/>
    </source>
</evidence>
<keyword evidence="4" id="KW-1185">Reference proteome</keyword>
<dbReference type="Pfam" id="PF14244">
    <property type="entry name" value="Retrotran_gag_3"/>
    <property type="match status" value="1"/>
</dbReference>
<accession>A0A803PIQ9</accession>
<evidence type="ECO:0000256" key="1">
    <source>
        <dbReference type="SAM" id="MobiDB-lite"/>
    </source>
</evidence>
<dbReference type="OMA" id="ITESVMY"/>
<reference evidence="3" key="2">
    <citation type="submission" date="2021-03" db="UniProtKB">
        <authorList>
            <consortium name="EnsemblPlants"/>
        </authorList>
    </citation>
    <scope>IDENTIFICATION</scope>
</reference>
<name>A0A803PIQ9_CANSA</name>
<dbReference type="PANTHER" id="PTHR37610">
    <property type="entry name" value="CCHC-TYPE DOMAIN-CONTAINING PROTEIN"/>
    <property type="match status" value="1"/>
</dbReference>
<feature type="domain" description="Retrotransposon Copia-like N-terminal" evidence="2">
    <location>
        <begin position="40"/>
        <end position="87"/>
    </location>
</feature>
<organism evidence="3 4">
    <name type="scientific">Cannabis sativa</name>
    <name type="common">Hemp</name>
    <name type="synonym">Marijuana</name>
    <dbReference type="NCBI Taxonomy" id="3483"/>
    <lineage>
        <taxon>Eukaryota</taxon>
        <taxon>Viridiplantae</taxon>
        <taxon>Streptophyta</taxon>
        <taxon>Embryophyta</taxon>
        <taxon>Tracheophyta</taxon>
        <taxon>Spermatophyta</taxon>
        <taxon>Magnoliopsida</taxon>
        <taxon>eudicotyledons</taxon>
        <taxon>Gunneridae</taxon>
        <taxon>Pentapetalae</taxon>
        <taxon>rosids</taxon>
        <taxon>fabids</taxon>
        <taxon>Rosales</taxon>
        <taxon>Cannabaceae</taxon>
        <taxon>Cannabis</taxon>
    </lineage>
</organism>
<evidence type="ECO:0000313" key="4">
    <source>
        <dbReference type="Proteomes" id="UP000596661"/>
    </source>
</evidence>
<dbReference type="AlphaFoldDB" id="A0A803PIQ9"/>
<reference evidence="3" key="1">
    <citation type="submission" date="2018-11" db="EMBL/GenBank/DDBJ databases">
        <authorList>
            <person name="Grassa J C."/>
        </authorList>
    </citation>
    <scope>NUCLEOTIDE SEQUENCE [LARGE SCALE GENOMIC DNA]</scope>
</reference>
<dbReference type="EMBL" id="UZAU01000368">
    <property type="status" value="NOT_ANNOTATED_CDS"/>
    <property type="molecule type" value="Genomic_DNA"/>
</dbReference>
<proteinExistence type="predicted"/>